<feature type="non-terminal residue" evidence="2">
    <location>
        <position position="1"/>
    </location>
</feature>
<reference evidence="2 3" key="1">
    <citation type="journal article" date="2015" name="Genome Biol. Evol.">
        <title>Comparative Genomics of a Bacterivorous Green Alga Reveals Evolutionary Causalities and Consequences of Phago-Mixotrophic Mode of Nutrition.</title>
        <authorList>
            <person name="Burns J.A."/>
            <person name="Paasch A."/>
            <person name="Narechania A."/>
            <person name="Kim E."/>
        </authorList>
    </citation>
    <scope>NUCLEOTIDE SEQUENCE [LARGE SCALE GENOMIC DNA]</scope>
    <source>
        <strain evidence="2 3">PLY_AMNH</strain>
    </source>
</reference>
<dbReference type="AlphaFoldDB" id="A0AAE0KS12"/>
<accession>A0AAE0KS12</accession>
<feature type="compositionally biased region" description="Low complexity" evidence="1">
    <location>
        <begin position="290"/>
        <end position="300"/>
    </location>
</feature>
<sequence>APSAALSLLPALQDAAHGVMGCREHLQQGLKALQTLVLAQHEACARGEPGGPAAEAHMQQLSRDVEQSLAHACLSLHDSPSVRIEYSLGTPSPLNVLPEMEPPPAFGSPPAPPPLALDTEVVGAEAPALTESSCEPLVKLEVMVLEGEAGLPIVGLLPMLSAIDSAAVDELVDDIDLMVHLDKEELDQVRPSIEAFPEVLPVWLAVVDALRCANDQEHVEEQQGEEDEEDEEEIDCTPREEEGKAEQHGAVEMKAEPETREAEREAKAASTTPESGRAEDHGKTAEDSSSRLPSDPSTSSIGSTPQARLTPEKTHTEKKKPKRERNRKPLDQAKIDALAAEIAQAMSDLKDAPERHSESSTRLIKESMAWKQGMLPVWEAVTRCLRELRHDLLLAAASMPAEEAMPVDPPAPGRRRELTPPEMPVLPEVDEEELALPVMLTEVQFQPRLPAMSPGTRLGKERTLQVEALVQHWVKLSGAPLSMKAQVAAAYVGTLHQLVNDNTQKLHQLQKRLAIMARSTMNHENKGRTSGDSPASSLSLLHLSRDLDIYGQNNDDLSLEALRMMDVLAAEMQQMLALASGASMVAGNRLELTFMPALFSSLYSLNAAVRPSDVVSSAQCALAYLKRRYGIEGALLHLVDNVDTKHGRSPSP</sequence>
<proteinExistence type="predicted"/>
<dbReference type="Proteomes" id="UP001190700">
    <property type="component" value="Unassembled WGS sequence"/>
</dbReference>
<feature type="region of interest" description="Disordered" evidence="1">
    <location>
        <begin position="217"/>
        <end position="332"/>
    </location>
</feature>
<organism evidence="2 3">
    <name type="scientific">Cymbomonas tetramitiformis</name>
    <dbReference type="NCBI Taxonomy" id="36881"/>
    <lineage>
        <taxon>Eukaryota</taxon>
        <taxon>Viridiplantae</taxon>
        <taxon>Chlorophyta</taxon>
        <taxon>Pyramimonadophyceae</taxon>
        <taxon>Pyramimonadales</taxon>
        <taxon>Pyramimonadaceae</taxon>
        <taxon>Cymbomonas</taxon>
    </lineage>
</organism>
<comment type="caution">
    <text evidence="2">The sequence shown here is derived from an EMBL/GenBank/DDBJ whole genome shotgun (WGS) entry which is preliminary data.</text>
</comment>
<evidence type="ECO:0000256" key="1">
    <source>
        <dbReference type="SAM" id="MobiDB-lite"/>
    </source>
</evidence>
<dbReference type="EMBL" id="LGRX02019417">
    <property type="protein sequence ID" value="KAK3258603.1"/>
    <property type="molecule type" value="Genomic_DNA"/>
</dbReference>
<feature type="compositionally biased region" description="Acidic residues" evidence="1">
    <location>
        <begin position="222"/>
        <end position="235"/>
    </location>
</feature>
<keyword evidence="3" id="KW-1185">Reference proteome</keyword>
<feature type="compositionally biased region" description="Basic and acidic residues" evidence="1">
    <location>
        <begin position="236"/>
        <end position="267"/>
    </location>
</feature>
<feature type="compositionally biased region" description="Basic and acidic residues" evidence="1">
    <location>
        <begin position="276"/>
        <end position="289"/>
    </location>
</feature>
<feature type="compositionally biased region" description="Basic residues" evidence="1">
    <location>
        <begin position="316"/>
        <end position="326"/>
    </location>
</feature>
<evidence type="ECO:0000313" key="3">
    <source>
        <dbReference type="Proteomes" id="UP001190700"/>
    </source>
</evidence>
<name>A0AAE0KS12_9CHLO</name>
<evidence type="ECO:0000313" key="2">
    <source>
        <dbReference type="EMBL" id="KAK3258603.1"/>
    </source>
</evidence>
<gene>
    <name evidence="2" type="ORF">CYMTET_32359</name>
</gene>
<protein>
    <submittedName>
        <fullName evidence="2">Uncharacterized protein</fullName>
    </submittedName>
</protein>